<sequence length="617" mass="68263">MYSLLRNYPEPTMEQILAALDGNLCRCTGYRPIIDSFSAFSPESCPLAESGKCCLDQEGVEGKEKEEDLAPEPKRGDQMCLGLCQPEFQPQDPTQDYIFPPELMRMADENKDRILVFNGKGTTWISPVALQELLGLKAKYPNAPLVVGNTSIGLDMKMLGVCHPVVLYPARVPDLHLVSVTDNGLVIGAATHLAQLRDLLLNVVPELPTEKTKIYLTLLKQLRTFAGEQIRNLASLGGHIVSRGSTWDLNPVLAAGKAILNLASTDGTRQIPLNDEFLARLPEADLSPKEVLISVLIPFSEEDEFVSAFRQAERRKNAMSVINSAMQVRFQPGTDVIEELTILYGGIGCTTVSAPVTSQRLRGRKWNEQMLDEACRLILEEIQLSPSALGGKVEYRRTLLVSFFFRFYLEVLQALKHRHPFKYPDLPKENLSALGEFLDYPPQGMQEYQDVDPQQPPQDPVGRPIMHESGIKHATGEAVYTDDIGPIDGQLYMAVVTSTRAHAKILSIDTSEALEAPGVVAVVSAADIPGRNGNENEKVFAEDEVVYVGHVICGVVAETYELAKGATQKVKIEYQDLELILTIEEAIQHNSYFSEEKKLEQGNVEAAFQTVDRIIEG</sequence>
<name>A0ACB8G1I9_9SAUR</name>
<proteinExistence type="predicted"/>
<comment type="caution">
    <text evidence="1">The sequence shown here is derived from an EMBL/GenBank/DDBJ whole genome shotgun (WGS) entry which is preliminary data.</text>
</comment>
<reference evidence="1" key="1">
    <citation type="submission" date="2021-08" db="EMBL/GenBank/DDBJ databases">
        <title>The first chromosome-level gecko genome reveals the dynamic sex chromosomes of Neotropical dwarf geckos (Sphaerodactylidae: Sphaerodactylus).</title>
        <authorList>
            <person name="Pinto B.J."/>
            <person name="Keating S.E."/>
            <person name="Gamble T."/>
        </authorList>
    </citation>
    <scope>NUCLEOTIDE SEQUENCE</scope>
    <source>
        <strain evidence="1">TG3544</strain>
    </source>
</reference>
<dbReference type="Proteomes" id="UP000827872">
    <property type="component" value="Linkage Group LG02"/>
</dbReference>
<organism evidence="1 2">
    <name type="scientific">Sphaerodactylus townsendi</name>
    <dbReference type="NCBI Taxonomy" id="933632"/>
    <lineage>
        <taxon>Eukaryota</taxon>
        <taxon>Metazoa</taxon>
        <taxon>Chordata</taxon>
        <taxon>Craniata</taxon>
        <taxon>Vertebrata</taxon>
        <taxon>Euteleostomi</taxon>
        <taxon>Lepidosauria</taxon>
        <taxon>Squamata</taxon>
        <taxon>Bifurcata</taxon>
        <taxon>Gekkota</taxon>
        <taxon>Sphaerodactylidae</taxon>
        <taxon>Sphaerodactylus</taxon>
    </lineage>
</organism>
<protein>
    <submittedName>
        <fullName evidence="1">Uncharacterized protein</fullName>
    </submittedName>
</protein>
<gene>
    <name evidence="1" type="ORF">K3G42_008717</name>
</gene>
<dbReference type="EMBL" id="CM037615">
    <property type="protein sequence ID" value="KAH8013017.1"/>
    <property type="molecule type" value="Genomic_DNA"/>
</dbReference>
<accession>A0ACB8G1I9</accession>
<evidence type="ECO:0000313" key="2">
    <source>
        <dbReference type="Proteomes" id="UP000827872"/>
    </source>
</evidence>
<evidence type="ECO:0000313" key="1">
    <source>
        <dbReference type="EMBL" id="KAH8013017.1"/>
    </source>
</evidence>
<keyword evidence="2" id="KW-1185">Reference proteome</keyword>